<feature type="domain" description="ATP-citrate synthase/succinyl-CoA ligase C-terminal" evidence="5">
    <location>
        <begin position="183"/>
        <end position="289"/>
    </location>
</feature>
<dbReference type="Proteomes" id="UP000770015">
    <property type="component" value="Unassembled WGS sequence"/>
</dbReference>
<evidence type="ECO:0000259" key="5">
    <source>
        <dbReference type="Pfam" id="PF00549"/>
    </source>
</evidence>
<dbReference type="PROSITE" id="PS01217">
    <property type="entry name" value="SUCCINYL_COA_LIG_3"/>
    <property type="match status" value="1"/>
</dbReference>
<dbReference type="GO" id="GO:0004775">
    <property type="term" value="F:succinate-CoA ligase (ADP-forming) activity"/>
    <property type="evidence" value="ECO:0007669"/>
    <property type="project" value="TreeGrafter"/>
</dbReference>
<dbReference type="GO" id="GO:0005739">
    <property type="term" value="C:mitochondrion"/>
    <property type="evidence" value="ECO:0007669"/>
    <property type="project" value="TreeGrafter"/>
</dbReference>
<accession>A0A9P9AF80</accession>
<gene>
    <name evidence="6" type="ORF">F5X68DRAFT_197801</name>
</gene>
<dbReference type="PANTHER" id="PTHR11815:SF1">
    <property type="entry name" value="SUCCINATE--COA LIGASE [ADP-FORMING] SUBUNIT BETA, MITOCHONDRIAL"/>
    <property type="match status" value="1"/>
</dbReference>
<dbReference type="OrthoDB" id="1664372at2759"/>
<sequence length="310" mass="33057">MEISNKTLFGTRLDHGHRASRAYVEEAVTDANEWSLEIRLDREKYQAVLHLSQPFVLGSSEGTAHRAYPLSVLNGVDNTSHAGIATQLGVQGAQSEELKQTISKIFSLFLEKDALTLEATVSTSRSGTGVWCSSGRLTVDDAASKRQQELFSQRDTDAEVPEEVEAEKYSLVYVKLPGSIGTVVNGAGLAMATNDAIAHHGGASANFLDTGGQATVETMTKAFGIILGDQRVRAILVNIYGGIIRCDMIAQSIISTARSLGPLRVPVVVRLQGTNSEEGLGLLEEADLGMHIESDFGRAASRAVQLAGGS</sequence>
<name>A0A9P9AF80_9PEZI</name>
<dbReference type="Pfam" id="PF00549">
    <property type="entry name" value="Ligase_CoA"/>
    <property type="match status" value="1"/>
</dbReference>
<dbReference type="FunFam" id="3.40.50.261:FF:000001">
    <property type="entry name" value="Succinate--CoA ligase [ADP-forming] subunit beta"/>
    <property type="match status" value="1"/>
</dbReference>
<dbReference type="GO" id="GO:0042709">
    <property type="term" value="C:succinate-CoA ligase complex"/>
    <property type="evidence" value="ECO:0007669"/>
    <property type="project" value="TreeGrafter"/>
</dbReference>
<keyword evidence="7" id="KW-1185">Reference proteome</keyword>
<proteinExistence type="predicted"/>
<dbReference type="GO" id="GO:0006099">
    <property type="term" value="P:tricarboxylic acid cycle"/>
    <property type="evidence" value="ECO:0007669"/>
    <property type="project" value="UniProtKB-KW"/>
</dbReference>
<reference evidence="6" key="1">
    <citation type="journal article" date="2021" name="Nat. Commun.">
        <title>Genetic determinants of endophytism in the Arabidopsis root mycobiome.</title>
        <authorList>
            <person name="Mesny F."/>
            <person name="Miyauchi S."/>
            <person name="Thiergart T."/>
            <person name="Pickel B."/>
            <person name="Atanasova L."/>
            <person name="Karlsson M."/>
            <person name="Huettel B."/>
            <person name="Barry K.W."/>
            <person name="Haridas S."/>
            <person name="Chen C."/>
            <person name="Bauer D."/>
            <person name="Andreopoulos W."/>
            <person name="Pangilinan J."/>
            <person name="LaButti K."/>
            <person name="Riley R."/>
            <person name="Lipzen A."/>
            <person name="Clum A."/>
            <person name="Drula E."/>
            <person name="Henrissat B."/>
            <person name="Kohler A."/>
            <person name="Grigoriev I.V."/>
            <person name="Martin F.M."/>
            <person name="Hacquard S."/>
        </authorList>
    </citation>
    <scope>NUCLEOTIDE SEQUENCE</scope>
    <source>
        <strain evidence="6">MPI-SDFR-AT-0117</strain>
    </source>
</reference>
<dbReference type="SUPFAM" id="SSF52210">
    <property type="entry name" value="Succinyl-CoA synthetase domains"/>
    <property type="match status" value="1"/>
</dbReference>
<dbReference type="Gene3D" id="3.30.470.20">
    <property type="entry name" value="ATP-grasp fold, B domain"/>
    <property type="match status" value="1"/>
</dbReference>
<organism evidence="6 7">
    <name type="scientific">Plectosphaerella plurivora</name>
    <dbReference type="NCBI Taxonomy" id="936078"/>
    <lineage>
        <taxon>Eukaryota</taxon>
        <taxon>Fungi</taxon>
        <taxon>Dikarya</taxon>
        <taxon>Ascomycota</taxon>
        <taxon>Pezizomycotina</taxon>
        <taxon>Sordariomycetes</taxon>
        <taxon>Hypocreomycetidae</taxon>
        <taxon>Glomerellales</taxon>
        <taxon>Plectosphaerellaceae</taxon>
        <taxon>Plectosphaerella</taxon>
    </lineage>
</organism>
<evidence type="ECO:0000313" key="6">
    <source>
        <dbReference type="EMBL" id="KAH6695027.1"/>
    </source>
</evidence>
<evidence type="ECO:0000256" key="1">
    <source>
        <dbReference type="ARBA" id="ARBA00022532"/>
    </source>
</evidence>
<evidence type="ECO:0000256" key="4">
    <source>
        <dbReference type="ARBA" id="ARBA00022946"/>
    </source>
</evidence>
<dbReference type="Gene3D" id="3.40.50.261">
    <property type="entry name" value="Succinyl-CoA synthetase domains"/>
    <property type="match status" value="1"/>
</dbReference>
<dbReference type="InterPro" id="IPR017866">
    <property type="entry name" value="Succ-CoA_synthase_bsu_CS"/>
</dbReference>
<dbReference type="EMBL" id="JAGSXJ010000002">
    <property type="protein sequence ID" value="KAH6695027.1"/>
    <property type="molecule type" value="Genomic_DNA"/>
</dbReference>
<keyword evidence="2" id="KW-0547">Nucleotide-binding</keyword>
<dbReference type="InterPro" id="IPR005811">
    <property type="entry name" value="SUCC_ACL_C"/>
</dbReference>
<keyword evidence="3" id="KW-0067">ATP-binding</keyword>
<dbReference type="GO" id="GO:0006104">
    <property type="term" value="P:succinyl-CoA metabolic process"/>
    <property type="evidence" value="ECO:0007669"/>
    <property type="project" value="TreeGrafter"/>
</dbReference>
<evidence type="ECO:0000313" key="7">
    <source>
        <dbReference type="Proteomes" id="UP000770015"/>
    </source>
</evidence>
<protein>
    <submittedName>
        <fullName evidence="6">Succinyl-CoA synthetase-like protein</fullName>
    </submittedName>
</protein>
<dbReference type="GO" id="GO:0005524">
    <property type="term" value="F:ATP binding"/>
    <property type="evidence" value="ECO:0007669"/>
    <property type="project" value="UniProtKB-KW"/>
</dbReference>
<dbReference type="InterPro" id="IPR005809">
    <property type="entry name" value="Succ_CoA_ligase-like_bsu"/>
</dbReference>
<dbReference type="PIRSF" id="PIRSF001554">
    <property type="entry name" value="SucCS_beta"/>
    <property type="match status" value="1"/>
</dbReference>
<evidence type="ECO:0000256" key="2">
    <source>
        <dbReference type="ARBA" id="ARBA00022741"/>
    </source>
</evidence>
<dbReference type="InterPro" id="IPR016102">
    <property type="entry name" value="Succinyl-CoA_synth-like"/>
</dbReference>
<evidence type="ECO:0000256" key="3">
    <source>
        <dbReference type="ARBA" id="ARBA00022840"/>
    </source>
</evidence>
<keyword evidence="4" id="KW-0809">Transit peptide</keyword>
<keyword evidence="1" id="KW-0816">Tricarboxylic acid cycle</keyword>
<comment type="caution">
    <text evidence="6">The sequence shown here is derived from an EMBL/GenBank/DDBJ whole genome shotgun (WGS) entry which is preliminary data.</text>
</comment>
<dbReference type="AlphaFoldDB" id="A0A9P9AF80"/>
<dbReference type="PANTHER" id="PTHR11815">
    <property type="entry name" value="SUCCINYL-COA SYNTHETASE BETA CHAIN"/>
    <property type="match status" value="1"/>
</dbReference>
<dbReference type="SUPFAM" id="SSF56059">
    <property type="entry name" value="Glutathione synthetase ATP-binding domain-like"/>
    <property type="match status" value="1"/>
</dbReference>